<evidence type="ECO:0000256" key="6">
    <source>
        <dbReference type="ARBA" id="ARBA00036735"/>
    </source>
</evidence>
<keyword evidence="5" id="KW-0413">Isomerase</keyword>
<dbReference type="PANTHER" id="PTHR11954">
    <property type="entry name" value="D-DOPACHROME DECARBOXYLASE"/>
    <property type="match status" value="1"/>
</dbReference>
<comment type="caution">
    <text evidence="13">The sequence shown here is derived from an EMBL/GenBank/DDBJ whole genome shotgun (WGS) entry which is preliminary data.</text>
</comment>
<evidence type="ECO:0000256" key="9">
    <source>
        <dbReference type="ARBA" id="ARBA00039086"/>
    </source>
</evidence>
<dbReference type="InParanoid" id="A0A401GKU8"/>
<dbReference type="EMBL" id="BFAD01000004">
    <property type="protein sequence ID" value="GBE82769.1"/>
    <property type="molecule type" value="Genomic_DNA"/>
</dbReference>
<dbReference type="GeneID" id="38779686"/>
<accession>A0A401GKU8</accession>
<dbReference type="EC" id="5.3.2.1" evidence="9"/>
<dbReference type="InterPro" id="IPR001398">
    <property type="entry name" value="Macrophage_inhib_fac"/>
</dbReference>
<comment type="catalytic activity">
    <reaction evidence="7">
        <text>L-dopachrome = 5,6-dihydroxyindole-2-carboxylate</text>
        <dbReference type="Rhea" id="RHEA:13041"/>
        <dbReference type="ChEBI" id="CHEBI:16875"/>
        <dbReference type="ChEBI" id="CHEBI:57509"/>
        <dbReference type="EC" id="5.3.3.12"/>
    </reaction>
</comment>
<dbReference type="OrthoDB" id="255819at2759"/>
<dbReference type="RefSeq" id="XP_027613682.1">
    <property type="nucleotide sequence ID" value="XM_027757881.1"/>
</dbReference>
<evidence type="ECO:0000256" key="7">
    <source>
        <dbReference type="ARBA" id="ARBA00036823"/>
    </source>
</evidence>
<protein>
    <recommendedName>
        <fullName evidence="12">L-dopachrome isomerase</fullName>
        <ecNumber evidence="9">5.3.2.1</ecNumber>
        <ecNumber evidence="8">5.3.3.12</ecNumber>
    </recommendedName>
    <alternativeName>
        <fullName evidence="10">L-dopachrome tautomerase</fullName>
    </alternativeName>
    <alternativeName>
        <fullName evidence="11">Phenylpyruvate tautomerase</fullName>
    </alternativeName>
</protein>
<dbReference type="GO" id="GO:0004167">
    <property type="term" value="F:dopachrome isomerase activity"/>
    <property type="evidence" value="ECO:0007669"/>
    <property type="project" value="UniProtKB-EC"/>
</dbReference>
<dbReference type="Proteomes" id="UP000287166">
    <property type="component" value="Unassembled WGS sequence"/>
</dbReference>
<dbReference type="SUPFAM" id="SSF55331">
    <property type="entry name" value="Tautomerase/MIF"/>
    <property type="match status" value="1"/>
</dbReference>
<reference evidence="13 14" key="1">
    <citation type="journal article" date="2018" name="Sci. Rep.">
        <title>Genome sequence of the cauliflower mushroom Sparassis crispa (Hanabiratake) and its association with beneficial usage.</title>
        <authorList>
            <person name="Kiyama R."/>
            <person name="Furutani Y."/>
            <person name="Kawaguchi K."/>
            <person name="Nakanishi T."/>
        </authorList>
    </citation>
    <scope>NUCLEOTIDE SEQUENCE [LARGE SCALE GENOMIC DNA]</scope>
</reference>
<evidence type="ECO:0000256" key="12">
    <source>
        <dbReference type="ARBA" id="ARBA00042730"/>
    </source>
</evidence>
<dbReference type="EC" id="5.3.3.12" evidence="8"/>
<evidence type="ECO:0000256" key="3">
    <source>
        <dbReference type="ARBA" id="ARBA00022514"/>
    </source>
</evidence>
<dbReference type="GO" id="GO:0005615">
    <property type="term" value="C:extracellular space"/>
    <property type="evidence" value="ECO:0007669"/>
    <property type="project" value="UniProtKB-KW"/>
</dbReference>
<comment type="subcellular location">
    <subcellularLocation>
        <location evidence="1">Secreted</location>
    </subcellularLocation>
</comment>
<gene>
    <name evidence="13" type="ORF">SCP_0411540</name>
</gene>
<comment type="similarity">
    <text evidence="2">Belongs to the MIF family.</text>
</comment>
<dbReference type="STRING" id="139825.A0A401GKU8"/>
<sequence>MPSLELKTNVHLADPKPFLLEFSEFAAKTLNKPLVYISTSYTYNENLTFNGTFDPALLLTITSLGNISPELNEGYSKAFFDFFKKKLGVPDNRGYITFYDPGLAYLGHKATTFSALFR</sequence>
<dbReference type="PANTHER" id="PTHR11954:SF6">
    <property type="entry name" value="MACROPHAGE MIGRATION INHIBITORY FACTOR"/>
    <property type="match status" value="1"/>
</dbReference>
<evidence type="ECO:0000256" key="8">
    <source>
        <dbReference type="ARBA" id="ARBA00038932"/>
    </source>
</evidence>
<evidence type="ECO:0000256" key="11">
    <source>
        <dbReference type="ARBA" id="ARBA00041912"/>
    </source>
</evidence>
<evidence type="ECO:0000256" key="5">
    <source>
        <dbReference type="ARBA" id="ARBA00023235"/>
    </source>
</evidence>
<organism evidence="13 14">
    <name type="scientific">Sparassis crispa</name>
    <dbReference type="NCBI Taxonomy" id="139825"/>
    <lineage>
        <taxon>Eukaryota</taxon>
        <taxon>Fungi</taxon>
        <taxon>Dikarya</taxon>
        <taxon>Basidiomycota</taxon>
        <taxon>Agaricomycotina</taxon>
        <taxon>Agaricomycetes</taxon>
        <taxon>Polyporales</taxon>
        <taxon>Sparassidaceae</taxon>
        <taxon>Sparassis</taxon>
    </lineage>
</organism>
<dbReference type="GO" id="GO:0050178">
    <property type="term" value="F:phenylpyruvate tautomerase activity"/>
    <property type="evidence" value="ECO:0007669"/>
    <property type="project" value="UniProtKB-EC"/>
</dbReference>
<dbReference type="Gene3D" id="3.30.429.10">
    <property type="entry name" value="Macrophage Migration Inhibitory Factor"/>
    <property type="match status" value="1"/>
</dbReference>
<evidence type="ECO:0000313" key="13">
    <source>
        <dbReference type="EMBL" id="GBE82769.1"/>
    </source>
</evidence>
<proteinExistence type="inferred from homology"/>
<keyword evidence="4" id="KW-0964">Secreted</keyword>
<comment type="catalytic activity">
    <reaction evidence="6">
        <text>3-phenylpyruvate = enol-phenylpyruvate</text>
        <dbReference type="Rhea" id="RHEA:17097"/>
        <dbReference type="ChEBI" id="CHEBI:16815"/>
        <dbReference type="ChEBI" id="CHEBI:18005"/>
        <dbReference type="EC" id="5.3.2.1"/>
    </reaction>
</comment>
<keyword evidence="3" id="KW-0202">Cytokine</keyword>
<evidence type="ECO:0000256" key="1">
    <source>
        <dbReference type="ARBA" id="ARBA00004613"/>
    </source>
</evidence>
<keyword evidence="14" id="KW-1185">Reference proteome</keyword>
<dbReference type="InterPro" id="IPR014347">
    <property type="entry name" value="Tautomerase/MIF_sf"/>
</dbReference>
<dbReference type="AlphaFoldDB" id="A0A401GKU8"/>
<evidence type="ECO:0000256" key="10">
    <source>
        <dbReference type="ARBA" id="ARBA00041631"/>
    </source>
</evidence>
<name>A0A401GKU8_9APHY</name>
<evidence type="ECO:0000256" key="4">
    <source>
        <dbReference type="ARBA" id="ARBA00022525"/>
    </source>
</evidence>
<dbReference type="Pfam" id="PF01187">
    <property type="entry name" value="MIF"/>
    <property type="match status" value="1"/>
</dbReference>
<evidence type="ECO:0000256" key="2">
    <source>
        <dbReference type="ARBA" id="ARBA00005851"/>
    </source>
</evidence>
<evidence type="ECO:0000313" key="14">
    <source>
        <dbReference type="Proteomes" id="UP000287166"/>
    </source>
</evidence>